<reference evidence="1 2" key="1">
    <citation type="submission" date="2016-01" db="EMBL/GenBank/DDBJ databases">
        <title>Whole genome sequence and analysis of Micromonospora rosaria DSM 803, which can produce antibacterial substance rosamicin.</title>
        <authorList>
            <person name="Yang H."/>
            <person name="He X."/>
            <person name="Zhu D."/>
        </authorList>
    </citation>
    <scope>NUCLEOTIDE SEQUENCE [LARGE SCALE GENOMIC DNA]</scope>
    <source>
        <strain evidence="1 2">DSM 803</strain>
    </source>
</reference>
<dbReference type="AlphaFoldDB" id="A0A136PM56"/>
<evidence type="ECO:0000313" key="2">
    <source>
        <dbReference type="Proteomes" id="UP000070620"/>
    </source>
</evidence>
<proteinExistence type="predicted"/>
<dbReference type="OrthoDB" id="4564732at2"/>
<accession>A0A136PM56</accession>
<dbReference type="Proteomes" id="UP000070620">
    <property type="component" value="Unassembled WGS sequence"/>
</dbReference>
<protein>
    <submittedName>
        <fullName evidence="1">Uncharacterized protein</fullName>
    </submittedName>
</protein>
<dbReference type="RefSeq" id="WP_067370748.1">
    <property type="nucleotide sequence ID" value="NZ_JBIUBN010000007.1"/>
</dbReference>
<keyword evidence="2" id="KW-1185">Reference proteome</keyword>
<dbReference type="EMBL" id="LRQV01000111">
    <property type="protein sequence ID" value="KXK59483.1"/>
    <property type="molecule type" value="Genomic_DNA"/>
</dbReference>
<name>A0A136PM56_9ACTN</name>
<organism evidence="1 2">
    <name type="scientific">Micromonospora rosaria</name>
    <dbReference type="NCBI Taxonomy" id="47874"/>
    <lineage>
        <taxon>Bacteria</taxon>
        <taxon>Bacillati</taxon>
        <taxon>Actinomycetota</taxon>
        <taxon>Actinomycetes</taxon>
        <taxon>Micromonosporales</taxon>
        <taxon>Micromonosporaceae</taxon>
        <taxon>Micromonospora</taxon>
    </lineage>
</organism>
<evidence type="ECO:0000313" key="1">
    <source>
        <dbReference type="EMBL" id="KXK59483.1"/>
    </source>
</evidence>
<comment type="caution">
    <text evidence="1">The sequence shown here is derived from an EMBL/GenBank/DDBJ whole genome shotgun (WGS) entry which is preliminary data.</text>
</comment>
<sequence length="145" mass="16212">MTEMPGLTLPAYFSYFKRPVKMVANPDGGIEAWRLSVDSGGWQRADDLIPEILLAVGGEISTLTPDDFVQWTERDRARYLRGQGPVFALYETIDAIFSAADRESRRLTDEETLIVRGLRRKTFVMFEEGLRQAGDPGADPDIVGS</sequence>
<gene>
    <name evidence="1" type="ORF">AWW66_23985</name>
</gene>